<reference evidence="1 2" key="1">
    <citation type="submission" date="2020-01" db="EMBL/GenBank/DDBJ databases">
        <title>The draft genome sequence of Corallococcus exiguus DSM 14696.</title>
        <authorList>
            <person name="Zhang X."/>
            <person name="Zhu H."/>
        </authorList>
    </citation>
    <scope>NUCLEOTIDE SEQUENCE [LARGE SCALE GENOMIC DNA]</scope>
    <source>
        <strain evidence="1 2">DSM 14696</strain>
    </source>
</reference>
<dbReference type="AlphaFoldDB" id="A0A7X4YDF5"/>
<evidence type="ECO:0000313" key="1">
    <source>
        <dbReference type="EMBL" id="NBC43413.1"/>
    </source>
</evidence>
<name>A0A7X4YDF5_9BACT</name>
<dbReference type="EMBL" id="JAAAPK010000008">
    <property type="protein sequence ID" value="NBC43413.1"/>
    <property type="molecule type" value="Genomic_DNA"/>
</dbReference>
<keyword evidence="2" id="KW-1185">Reference proteome</keyword>
<comment type="caution">
    <text evidence="1">The sequence shown here is derived from an EMBL/GenBank/DDBJ whole genome shotgun (WGS) entry which is preliminary data.</text>
</comment>
<evidence type="ECO:0000313" key="2">
    <source>
        <dbReference type="Proteomes" id="UP000537825"/>
    </source>
</evidence>
<dbReference type="Proteomes" id="UP000537825">
    <property type="component" value="Unassembled WGS sequence"/>
</dbReference>
<accession>A0A7X4YDF5</accession>
<sequence>MARPQLVNFDVLVNWIRVVVLVAVNPYMRGWLHAPDVVENAEVFGP</sequence>
<organism evidence="1 2">
    <name type="scientific">Corallococcus exiguus</name>
    <dbReference type="NCBI Taxonomy" id="83462"/>
    <lineage>
        <taxon>Bacteria</taxon>
        <taxon>Pseudomonadati</taxon>
        <taxon>Myxococcota</taxon>
        <taxon>Myxococcia</taxon>
        <taxon>Myxococcales</taxon>
        <taxon>Cystobacterineae</taxon>
        <taxon>Myxococcaceae</taxon>
        <taxon>Corallococcus</taxon>
    </lineage>
</organism>
<gene>
    <name evidence="1" type="ORF">GTZ93_26785</name>
</gene>
<dbReference type="RefSeq" id="WP_161663086.1">
    <property type="nucleotide sequence ID" value="NZ_CBCSLE010000282.1"/>
</dbReference>
<proteinExistence type="predicted"/>
<protein>
    <submittedName>
        <fullName evidence="1">Uncharacterized protein</fullName>
    </submittedName>
</protein>